<comment type="caution">
    <text evidence="2">The sequence shown here is derived from an EMBL/GenBank/DDBJ whole genome shotgun (WGS) entry which is preliminary data.</text>
</comment>
<keyword evidence="1" id="KW-0812">Transmembrane</keyword>
<dbReference type="OrthoDB" id="6401891at2"/>
<gene>
    <name evidence="2" type="ORF">D4A39_02770</name>
</gene>
<accession>A0A418Y2M3</accession>
<evidence type="ECO:0000256" key="1">
    <source>
        <dbReference type="SAM" id="Phobius"/>
    </source>
</evidence>
<dbReference type="RefSeq" id="WP_022984206.1">
    <property type="nucleotide sequence ID" value="NZ_CAXGPP010000019.1"/>
</dbReference>
<keyword evidence="1" id="KW-1133">Transmembrane helix</keyword>
<reference evidence="2 3" key="1">
    <citation type="submission" date="2018-09" db="EMBL/GenBank/DDBJ databases">
        <title>Alcanivorax profundi sp. nov., isolated from 1000 m-depth seawater of the Mariana Trench.</title>
        <authorList>
            <person name="Liu J."/>
        </authorList>
    </citation>
    <scope>NUCLEOTIDE SEQUENCE [LARGE SCALE GENOMIC DNA]</scope>
    <source>
        <strain evidence="2 3">MTEO17</strain>
    </source>
</reference>
<feature type="transmembrane region" description="Helical" evidence="1">
    <location>
        <begin position="100"/>
        <end position="122"/>
    </location>
</feature>
<dbReference type="Pfam" id="PF14248">
    <property type="entry name" value="DUF4345"/>
    <property type="match status" value="1"/>
</dbReference>
<proteinExistence type="predicted"/>
<sequence>MQALLVRIVATVFLFYGTAFLFWPQIFLLRQLGEVPVMPSTLIDVRATYGGLSLGLAVVLFKLAGEPATQRAGVWAVILVLGGMAVGRCYGLIVDGSANGFMYLYLALEILAVAVSFVVLALRPSFHQE</sequence>
<feature type="transmembrane region" description="Helical" evidence="1">
    <location>
        <begin position="72"/>
        <end position="94"/>
    </location>
</feature>
<dbReference type="Proteomes" id="UP000283734">
    <property type="component" value="Unassembled WGS sequence"/>
</dbReference>
<dbReference type="InterPro" id="IPR025597">
    <property type="entry name" value="DUF4345"/>
</dbReference>
<evidence type="ECO:0000313" key="3">
    <source>
        <dbReference type="Proteomes" id="UP000283734"/>
    </source>
</evidence>
<keyword evidence="1" id="KW-0472">Membrane</keyword>
<protein>
    <submittedName>
        <fullName evidence="2">DUF4345 domain-containing protein</fullName>
    </submittedName>
</protein>
<feature type="transmembrane region" description="Helical" evidence="1">
    <location>
        <begin position="47"/>
        <end position="65"/>
    </location>
</feature>
<name>A0A418Y2M3_9GAMM</name>
<keyword evidence="3" id="KW-1185">Reference proteome</keyword>
<evidence type="ECO:0000313" key="2">
    <source>
        <dbReference type="EMBL" id="RJG19787.1"/>
    </source>
</evidence>
<feature type="transmembrane region" description="Helical" evidence="1">
    <location>
        <begin position="5"/>
        <end position="27"/>
    </location>
</feature>
<dbReference type="AlphaFoldDB" id="A0A418Y2M3"/>
<organism evidence="2 3">
    <name type="scientific">Alcanivorax profundi</name>
    <dbReference type="NCBI Taxonomy" id="2338368"/>
    <lineage>
        <taxon>Bacteria</taxon>
        <taxon>Pseudomonadati</taxon>
        <taxon>Pseudomonadota</taxon>
        <taxon>Gammaproteobacteria</taxon>
        <taxon>Oceanospirillales</taxon>
        <taxon>Alcanivoracaceae</taxon>
        <taxon>Alcanivorax</taxon>
    </lineage>
</organism>
<dbReference type="EMBL" id="QYYA01000001">
    <property type="protein sequence ID" value="RJG19787.1"/>
    <property type="molecule type" value="Genomic_DNA"/>
</dbReference>